<protein>
    <recommendedName>
        <fullName evidence="5">Lipoprotein</fullName>
    </recommendedName>
</protein>
<gene>
    <name evidence="3" type="ORF">SaccyDRAFT_3285</name>
</gene>
<evidence type="ECO:0000313" key="4">
    <source>
        <dbReference type="Proteomes" id="UP000002791"/>
    </source>
</evidence>
<proteinExistence type="predicted"/>
<sequence>MRWIRGIIAAAALLTVTACGEQTATTGNGSGEAGGGPPASQELSRAPEEVPNDGPVPMGRIDASALPEGYPVDVAVSEEGRTLTIVAQEGGCTKASATVAEQSAERVEVTLVESKPADKNTMCTMDMRYPPLTVELDEPLGKRVVVLDHKRTTH</sequence>
<feature type="signal peptide" evidence="2">
    <location>
        <begin position="1"/>
        <end position="20"/>
    </location>
</feature>
<dbReference type="STRING" id="882082.SaccyDRAFT_3285"/>
<feature type="compositionally biased region" description="Gly residues" evidence="1">
    <location>
        <begin position="28"/>
        <end position="37"/>
    </location>
</feature>
<feature type="region of interest" description="Disordered" evidence="1">
    <location>
        <begin position="24"/>
        <end position="64"/>
    </location>
</feature>
<dbReference type="AlphaFoldDB" id="H5XNR3"/>
<name>H5XNR3_9PSEU</name>
<dbReference type="Proteomes" id="UP000002791">
    <property type="component" value="Chromosome"/>
</dbReference>
<keyword evidence="4" id="KW-1185">Reference proteome</keyword>
<evidence type="ECO:0000256" key="1">
    <source>
        <dbReference type="SAM" id="MobiDB-lite"/>
    </source>
</evidence>
<dbReference type="EMBL" id="CM001440">
    <property type="protein sequence ID" value="EHR62120.1"/>
    <property type="molecule type" value="Genomic_DNA"/>
</dbReference>
<evidence type="ECO:0000313" key="3">
    <source>
        <dbReference type="EMBL" id="EHR62120.1"/>
    </source>
</evidence>
<dbReference type="RefSeq" id="WP_005457637.1">
    <property type="nucleotide sequence ID" value="NZ_CM001440.1"/>
</dbReference>
<evidence type="ECO:0008006" key="5">
    <source>
        <dbReference type="Google" id="ProtNLM"/>
    </source>
</evidence>
<feature type="chain" id="PRO_5003601209" description="Lipoprotein" evidence="2">
    <location>
        <begin position="21"/>
        <end position="154"/>
    </location>
</feature>
<dbReference type="eggNOG" id="ENOG50340TH">
    <property type="taxonomic scope" value="Bacteria"/>
</dbReference>
<accession>H5XNR3</accession>
<keyword evidence="2" id="KW-0732">Signal</keyword>
<reference evidence="3 4" key="1">
    <citation type="submission" date="2011-11" db="EMBL/GenBank/DDBJ databases">
        <title>The Noncontiguous Finished sequence of Saccharomonospora cyanea NA-134.</title>
        <authorList>
            <consortium name="US DOE Joint Genome Institute"/>
            <person name="Lucas S."/>
            <person name="Han J."/>
            <person name="Lapidus A."/>
            <person name="Cheng J.-F."/>
            <person name="Goodwin L."/>
            <person name="Pitluck S."/>
            <person name="Peters L."/>
            <person name="Ovchinnikova G."/>
            <person name="Lu M."/>
            <person name="Detter J.C."/>
            <person name="Han C."/>
            <person name="Tapia R."/>
            <person name="Land M."/>
            <person name="Hauser L."/>
            <person name="Kyrpides N."/>
            <person name="Ivanova N."/>
            <person name="Pagani I."/>
            <person name="Brambilla E.-M."/>
            <person name="Klenk H.-P."/>
            <person name="Woyke T."/>
        </authorList>
    </citation>
    <scope>NUCLEOTIDE SEQUENCE [LARGE SCALE GENOMIC DNA]</scope>
    <source>
        <strain evidence="3 4">NA-134</strain>
    </source>
</reference>
<dbReference type="PROSITE" id="PS51257">
    <property type="entry name" value="PROKAR_LIPOPROTEIN"/>
    <property type="match status" value="1"/>
</dbReference>
<organism evidence="3 4">
    <name type="scientific">Saccharomonospora cyanea NA-134</name>
    <dbReference type="NCBI Taxonomy" id="882082"/>
    <lineage>
        <taxon>Bacteria</taxon>
        <taxon>Bacillati</taxon>
        <taxon>Actinomycetota</taxon>
        <taxon>Actinomycetes</taxon>
        <taxon>Pseudonocardiales</taxon>
        <taxon>Pseudonocardiaceae</taxon>
        <taxon>Saccharomonospora</taxon>
    </lineage>
</organism>
<dbReference type="HOGENOM" id="CLU_126941_0_0_11"/>
<evidence type="ECO:0000256" key="2">
    <source>
        <dbReference type="SAM" id="SignalP"/>
    </source>
</evidence>